<dbReference type="PROSITE" id="PS00194">
    <property type="entry name" value="THIOREDOXIN_1"/>
    <property type="match status" value="1"/>
</dbReference>
<keyword evidence="1" id="KW-1015">Disulfide bond</keyword>
<dbReference type="GO" id="GO:0005737">
    <property type="term" value="C:cytoplasm"/>
    <property type="evidence" value="ECO:0007669"/>
    <property type="project" value="TreeGrafter"/>
</dbReference>
<feature type="domain" description="Thioredoxin" evidence="3">
    <location>
        <begin position="44"/>
        <end position="172"/>
    </location>
</feature>
<evidence type="ECO:0000313" key="5">
    <source>
        <dbReference type="Proteomes" id="UP000663760"/>
    </source>
</evidence>
<dbReference type="PANTHER" id="PTHR45663">
    <property type="entry name" value="GEO12009P1"/>
    <property type="match status" value="1"/>
</dbReference>
<dbReference type="OrthoDB" id="2121326at2759"/>
<dbReference type="InterPro" id="IPR013766">
    <property type="entry name" value="Thioredoxin_domain"/>
</dbReference>
<dbReference type="GO" id="GO:0015035">
    <property type="term" value="F:protein-disulfide reductase activity"/>
    <property type="evidence" value="ECO:0007669"/>
    <property type="project" value="TreeGrafter"/>
</dbReference>
<proteinExistence type="predicted"/>
<dbReference type="SUPFAM" id="SSF52833">
    <property type="entry name" value="Thioredoxin-like"/>
    <property type="match status" value="1"/>
</dbReference>
<evidence type="ECO:0000256" key="2">
    <source>
        <dbReference type="SAM" id="MobiDB-lite"/>
    </source>
</evidence>
<protein>
    <recommendedName>
        <fullName evidence="3">Thioredoxin domain-containing protein</fullName>
    </recommendedName>
</protein>
<evidence type="ECO:0000259" key="3">
    <source>
        <dbReference type="PROSITE" id="PS51352"/>
    </source>
</evidence>
<name>A0A7I8KGL9_SPIIN</name>
<keyword evidence="5" id="KW-1185">Reference proteome</keyword>
<dbReference type="InterPro" id="IPR036249">
    <property type="entry name" value="Thioredoxin-like_sf"/>
</dbReference>
<accession>A0A7I8KGL9</accession>
<dbReference type="Pfam" id="PF00085">
    <property type="entry name" value="Thioredoxin"/>
    <property type="match status" value="1"/>
</dbReference>
<dbReference type="AlphaFoldDB" id="A0A7I8KGL9"/>
<dbReference type="InterPro" id="IPR017937">
    <property type="entry name" value="Thioredoxin_CS"/>
</dbReference>
<dbReference type="CDD" id="cd02947">
    <property type="entry name" value="TRX_family"/>
    <property type="match status" value="1"/>
</dbReference>
<feature type="region of interest" description="Disordered" evidence="2">
    <location>
        <begin position="35"/>
        <end position="55"/>
    </location>
</feature>
<organism evidence="4 5">
    <name type="scientific">Spirodela intermedia</name>
    <name type="common">Intermediate duckweed</name>
    <dbReference type="NCBI Taxonomy" id="51605"/>
    <lineage>
        <taxon>Eukaryota</taxon>
        <taxon>Viridiplantae</taxon>
        <taxon>Streptophyta</taxon>
        <taxon>Embryophyta</taxon>
        <taxon>Tracheophyta</taxon>
        <taxon>Spermatophyta</taxon>
        <taxon>Magnoliopsida</taxon>
        <taxon>Liliopsida</taxon>
        <taxon>Araceae</taxon>
        <taxon>Lemnoideae</taxon>
        <taxon>Spirodela</taxon>
    </lineage>
</organism>
<sequence length="172" mass="18690">MASAYRPPLDVSCASAMARSPAAGRSARRHRALLPRCSGTEPGSAARRPRQPFASRDAIKRHRRTGAESVTASTWAVSVQCSDSLVLVEFWAAWCGPCGMVARIVDEIAQEFDGQIRCFRLDADRDPQVAVDQGVDRIPTVQLFFKGRKLRSIVGTMPKSVYVAAIESALAS</sequence>
<evidence type="ECO:0000256" key="1">
    <source>
        <dbReference type="ARBA" id="ARBA00023157"/>
    </source>
</evidence>
<evidence type="ECO:0000313" key="4">
    <source>
        <dbReference type="EMBL" id="CAA7396937.1"/>
    </source>
</evidence>
<dbReference type="Proteomes" id="UP000663760">
    <property type="component" value="Chromosome 5"/>
</dbReference>
<dbReference type="Gene3D" id="3.40.30.10">
    <property type="entry name" value="Glutaredoxin"/>
    <property type="match status" value="1"/>
</dbReference>
<reference evidence="4" key="1">
    <citation type="submission" date="2020-02" db="EMBL/GenBank/DDBJ databases">
        <authorList>
            <person name="Scholz U."/>
            <person name="Mascher M."/>
            <person name="Fiebig A."/>
        </authorList>
    </citation>
    <scope>NUCLEOTIDE SEQUENCE</scope>
</reference>
<dbReference type="EMBL" id="LR746268">
    <property type="protein sequence ID" value="CAA7396937.1"/>
    <property type="molecule type" value="Genomic_DNA"/>
</dbReference>
<gene>
    <name evidence="4" type="ORF">SI8410_05007600</name>
</gene>
<dbReference type="PANTHER" id="PTHR45663:SF21">
    <property type="entry name" value="THIOREDOXIN M3, CHLOROPLASTIC"/>
    <property type="match status" value="1"/>
</dbReference>
<dbReference type="PROSITE" id="PS51352">
    <property type="entry name" value="THIOREDOXIN_2"/>
    <property type="match status" value="1"/>
</dbReference>